<dbReference type="PANTHER" id="PTHR10039">
    <property type="entry name" value="AMELOGENIN"/>
    <property type="match status" value="1"/>
</dbReference>
<dbReference type="SUPFAM" id="SSF53474">
    <property type="entry name" value="alpha/beta-Hydrolases"/>
    <property type="match status" value="1"/>
</dbReference>
<dbReference type="InterPro" id="IPR029058">
    <property type="entry name" value="AB_hydrolase_fold"/>
</dbReference>
<protein>
    <recommendedName>
        <fullName evidence="2">Nephrocystin 3-like N-terminal domain-containing protein</fullName>
    </recommendedName>
</protein>
<dbReference type="PANTHER" id="PTHR10039:SF5">
    <property type="entry name" value="NACHT DOMAIN-CONTAINING PROTEIN"/>
    <property type="match status" value="1"/>
</dbReference>
<reference evidence="3" key="2">
    <citation type="submission" date="2023-05" db="EMBL/GenBank/DDBJ databases">
        <authorList>
            <consortium name="Lawrence Berkeley National Laboratory"/>
            <person name="Steindorff A."/>
            <person name="Hensen N."/>
            <person name="Bonometti L."/>
            <person name="Westerberg I."/>
            <person name="Brannstrom I.O."/>
            <person name="Guillou S."/>
            <person name="Cros-Aarteil S."/>
            <person name="Calhoun S."/>
            <person name="Haridas S."/>
            <person name="Kuo A."/>
            <person name="Mondo S."/>
            <person name="Pangilinan J."/>
            <person name="Riley R."/>
            <person name="Labutti K."/>
            <person name="Andreopoulos B."/>
            <person name="Lipzen A."/>
            <person name="Chen C."/>
            <person name="Yanf M."/>
            <person name="Daum C."/>
            <person name="Ng V."/>
            <person name="Clum A."/>
            <person name="Ohm R."/>
            <person name="Martin F."/>
            <person name="Silar P."/>
            <person name="Natvig D."/>
            <person name="Lalanne C."/>
            <person name="Gautier V."/>
            <person name="Ament-Velasquez S.L."/>
            <person name="Kruys A."/>
            <person name="Hutchinson M.I."/>
            <person name="Powell A.J."/>
            <person name="Barry K."/>
            <person name="Miller A.N."/>
            <person name="Grigoriev I.V."/>
            <person name="Debuchy R."/>
            <person name="Gladieux P."/>
            <person name="Thoren M.H."/>
            <person name="Johannesson H."/>
        </authorList>
    </citation>
    <scope>NUCLEOTIDE SEQUENCE</scope>
    <source>
        <strain evidence="3">CBS 315.58</strain>
    </source>
</reference>
<dbReference type="EMBL" id="MU863890">
    <property type="protein sequence ID" value="KAK4203324.1"/>
    <property type="molecule type" value="Genomic_DNA"/>
</dbReference>
<evidence type="ECO:0000313" key="4">
    <source>
        <dbReference type="Proteomes" id="UP001303160"/>
    </source>
</evidence>
<dbReference type="Proteomes" id="UP001303160">
    <property type="component" value="Unassembled WGS sequence"/>
</dbReference>
<dbReference type="InterPro" id="IPR056884">
    <property type="entry name" value="NPHP3-like_N"/>
</dbReference>
<name>A0AAN6XMA5_9PEZI</name>
<evidence type="ECO:0000256" key="1">
    <source>
        <dbReference type="ARBA" id="ARBA00022737"/>
    </source>
</evidence>
<dbReference type="Gene3D" id="3.40.50.1820">
    <property type="entry name" value="alpha/beta hydrolase"/>
    <property type="match status" value="1"/>
</dbReference>
<proteinExistence type="predicted"/>
<dbReference type="Gene3D" id="3.40.50.300">
    <property type="entry name" value="P-loop containing nucleotide triphosphate hydrolases"/>
    <property type="match status" value="1"/>
</dbReference>
<keyword evidence="4" id="KW-1185">Reference proteome</keyword>
<dbReference type="Pfam" id="PF24883">
    <property type="entry name" value="NPHP3_N"/>
    <property type="match status" value="1"/>
</dbReference>
<keyword evidence="1" id="KW-0677">Repeat</keyword>
<dbReference type="SUPFAM" id="SSF52540">
    <property type="entry name" value="P-loop containing nucleoside triphosphate hydrolases"/>
    <property type="match status" value="1"/>
</dbReference>
<dbReference type="InterPro" id="IPR027417">
    <property type="entry name" value="P-loop_NTPase"/>
</dbReference>
<comment type="caution">
    <text evidence="3">The sequence shown here is derived from an EMBL/GenBank/DDBJ whole genome shotgun (WGS) entry which is preliminary data.</text>
</comment>
<reference evidence="3" key="1">
    <citation type="journal article" date="2023" name="Mol. Phylogenet. Evol.">
        <title>Genome-scale phylogeny and comparative genomics of the fungal order Sordariales.</title>
        <authorList>
            <person name="Hensen N."/>
            <person name="Bonometti L."/>
            <person name="Westerberg I."/>
            <person name="Brannstrom I.O."/>
            <person name="Guillou S."/>
            <person name="Cros-Aarteil S."/>
            <person name="Calhoun S."/>
            <person name="Haridas S."/>
            <person name="Kuo A."/>
            <person name="Mondo S."/>
            <person name="Pangilinan J."/>
            <person name="Riley R."/>
            <person name="LaButti K."/>
            <person name="Andreopoulos B."/>
            <person name="Lipzen A."/>
            <person name="Chen C."/>
            <person name="Yan M."/>
            <person name="Daum C."/>
            <person name="Ng V."/>
            <person name="Clum A."/>
            <person name="Steindorff A."/>
            <person name="Ohm R.A."/>
            <person name="Martin F."/>
            <person name="Silar P."/>
            <person name="Natvig D.O."/>
            <person name="Lalanne C."/>
            <person name="Gautier V."/>
            <person name="Ament-Velasquez S.L."/>
            <person name="Kruys A."/>
            <person name="Hutchinson M.I."/>
            <person name="Powell A.J."/>
            <person name="Barry K."/>
            <person name="Miller A.N."/>
            <person name="Grigoriev I.V."/>
            <person name="Debuchy R."/>
            <person name="Gladieux P."/>
            <person name="Hiltunen Thoren M."/>
            <person name="Johannesson H."/>
        </authorList>
    </citation>
    <scope>NUCLEOTIDE SEQUENCE</scope>
    <source>
        <strain evidence="3">CBS 315.58</strain>
    </source>
</reference>
<feature type="domain" description="Nephrocystin 3-like N-terminal" evidence="2">
    <location>
        <begin position="326"/>
        <end position="476"/>
    </location>
</feature>
<accession>A0AAN6XMA5</accession>
<organism evidence="3 4">
    <name type="scientific">Triangularia verruculosa</name>
    <dbReference type="NCBI Taxonomy" id="2587418"/>
    <lineage>
        <taxon>Eukaryota</taxon>
        <taxon>Fungi</taxon>
        <taxon>Dikarya</taxon>
        <taxon>Ascomycota</taxon>
        <taxon>Pezizomycotina</taxon>
        <taxon>Sordariomycetes</taxon>
        <taxon>Sordariomycetidae</taxon>
        <taxon>Sordariales</taxon>
        <taxon>Podosporaceae</taxon>
        <taxon>Triangularia</taxon>
    </lineage>
</organism>
<sequence length="1103" mass="125754">MENVGSSQAVPQSGYTVLVPGGANCNLDIIFVHGLRGHPIDSWSLDQVCWPRDLLKDDVEDARIITWGYDANIDNWGFHASQNSLSAHADNLLAQFGGSLRADTPNRPIIWVGHSLGGLVIKDALIKANIYYHNHRLSKQIPISSRSKGMKKPWLTFGLIVPQSSAVYDGFHVQSGSINANHMNMVKFADRESSSGYRQIVDHIHMIRASYEEEERRKREYHQQREQAQQLQAQPHHVWSQAPRAYIQNAQVYTEASQGSSNPGDLPPGQQLTWQSEDILRFLSFETMDRRLDAINLKPPNISSFSWIFRALPLISFRKTGSNHPSSFVSWLEGGQGQVFWVSGKAGSGKSTLMASLYQGPSILKHLETWSGGKKVLLCGFFMTELGSDPLQKSREGMLRAILYQLIKAENELAEVAFPSYQHLPRAPASFPQHWLTWDELKITLNRVLVYAHTKGWKICMFVDGLDECRNSARAADYTEDEIDVLDWGSGRDAQWSANSLVATNCREIVNYFVDELSQRPGLKLCVSSREITIFEEYFSKFPRIRMHEHTQKDIQDYCSSRLLSRLSGKRREKLIKTVVSQSDGVFLWVELVINQINTMLEEERAMTDILKALDGFPQQLQGDDGLYMRMMKNLKKTSKYLVESSWVLRLIQAASHWNKLDAAVASYAIQHWNDGQINITKVKEMEIAMIHPIDLTKIREIFRRRIKAHFGGLLECEAPHFKVEFVHKTAKDFALRDSTWEKVYGEDYDKASFDPNLALLAGHIALIKSIGKNMIADTGRQFGSSYICVADAMHYAELADSSCQGRESYIAMVDELDYTMKTIAQRLKICDHEYPVEGRIESRPWPHFEPAHKRESSDNLDPYRLSRPPYRTHNFLAMAALGNLVNYVERKLSNANAPDWQSTACGLLSEVMRFPVRHSTAYKRSEWTKAESITRYTPIGCRLADKRMIVLLITHASSKGCGPPDWDMLLKLGEICFDKISYYRSWLTEVGVVDHELITRQNQLRWITMLTLVNQHHEHSLNAQPRNTKDMLHMLLEMIPDDIKLETGLDSWLLPWAKADAAKLTPLQNAEVAIEEVKTASRSSPETIFRQCKELPETHESR</sequence>
<gene>
    <name evidence="3" type="ORF">QBC40DRAFT_251294</name>
</gene>
<dbReference type="AlphaFoldDB" id="A0AAN6XMA5"/>
<evidence type="ECO:0000313" key="3">
    <source>
        <dbReference type="EMBL" id="KAK4203324.1"/>
    </source>
</evidence>
<evidence type="ECO:0000259" key="2">
    <source>
        <dbReference type="Pfam" id="PF24883"/>
    </source>
</evidence>